<evidence type="ECO:0000313" key="9">
    <source>
        <dbReference type="Proteomes" id="UP000789595"/>
    </source>
</evidence>
<name>A0A8J2SAT5_9STRA</name>
<feature type="domain" description="Archease" evidence="7">
    <location>
        <begin position="70"/>
        <end position="209"/>
    </location>
</feature>
<evidence type="ECO:0000256" key="1">
    <source>
        <dbReference type="ARBA" id="ARBA00007963"/>
    </source>
</evidence>
<dbReference type="Gene3D" id="3.55.10.10">
    <property type="entry name" value="Archease domain"/>
    <property type="match status" value="1"/>
</dbReference>
<protein>
    <recommendedName>
        <fullName evidence="5">Protein archease-like</fullName>
    </recommendedName>
</protein>
<dbReference type="OrthoDB" id="2190767at2759"/>
<evidence type="ECO:0000256" key="5">
    <source>
        <dbReference type="ARBA" id="ARBA00071898"/>
    </source>
</evidence>
<dbReference type="GO" id="GO:0072669">
    <property type="term" value="C:tRNA-splicing ligase complex"/>
    <property type="evidence" value="ECO:0007669"/>
    <property type="project" value="TreeGrafter"/>
</dbReference>
<keyword evidence="2" id="KW-0819">tRNA processing</keyword>
<keyword evidence="3" id="KW-0479">Metal-binding</keyword>
<dbReference type="FunFam" id="3.55.10.10:FF:000002">
    <property type="entry name" value="Archease, putative"/>
    <property type="match status" value="1"/>
</dbReference>
<dbReference type="Pfam" id="PF01951">
    <property type="entry name" value="Archease"/>
    <property type="match status" value="1"/>
</dbReference>
<dbReference type="InterPro" id="IPR002804">
    <property type="entry name" value="Archease"/>
</dbReference>
<dbReference type="AlphaFoldDB" id="A0A8J2SAT5"/>
<evidence type="ECO:0000256" key="2">
    <source>
        <dbReference type="ARBA" id="ARBA00022694"/>
    </source>
</evidence>
<evidence type="ECO:0000313" key="8">
    <source>
        <dbReference type="EMBL" id="CAH0366786.1"/>
    </source>
</evidence>
<dbReference type="InterPro" id="IPR023572">
    <property type="entry name" value="Archease_dom"/>
</dbReference>
<comment type="similarity">
    <text evidence="1">Belongs to the archease family.</text>
</comment>
<dbReference type="SUPFAM" id="SSF69819">
    <property type="entry name" value="MTH1598-like"/>
    <property type="match status" value="1"/>
</dbReference>
<keyword evidence="9" id="KW-1185">Reference proteome</keyword>
<evidence type="ECO:0000256" key="3">
    <source>
        <dbReference type="ARBA" id="ARBA00022723"/>
    </source>
</evidence>
<comment type="caution">
    <text evidence="8">The sequence shown here is derived from an EMBL/GenBank/DDBJ whole genome shotgun (WGS) entry which is preliminary data.</text>
</comment>
<dbReference type="PANTHER" id="PTHR12682:SF11">
    <property type="entry name" value="PROTEIN ARCHEASE"/>
    <property type="match status" value="1"/>
</dbReference>
<dbReference type="Proteomes" id="UP000789595">
    <property type="component" value="Unassembled WGS sequence"/>
</dbReference>
<dbReference type="GO" id="GO:0046872">
    <property type="term" value="F:metal ion binding"/>
    <property type="evidence" value="ECO:0007669"/>
    <property type="project" value="UniProtKB-KW"/>
</dbReference>
<proteinExistence type="inferred from homology"/>
<dbReference type="GO" id="GO:0006388">
    <property type="term" value="P:tRNA splicing, via endonucleolytic cleavage and ligation"/>
    <property type="evidence" value="ECO:0007669"/>
    <property type="project" value="TreeGrafter"/>
</dbReference>
<evidence type="ECO:0000259" key="7">
    <source>
        <dbReference type="Pfam" id="PF01951"/>
    </source>
</evidence>
<feature type="region of interest" description="Disordered" evidence="6">
    <location>
        <begin position="1"/>
        <end position="34"/>
    </location>
</feature>
<gene>
    <name evidence="8" type="ORF">PECAL_1P32950</name>
</gene>
<sequence>MADAPSWQPLPPRRRKRQKSDPTPSVSAFEQKAKANAEAVAANVAQRAAANARGRPEVAEATKKVMHGDYEHLDHTADVQFHAWGVDFEKALEALGCCLFDYVTEIVSINETEEGARTHEIEGADMKKFIFRFLDELLYAFTGDDIACRTVSVKVHQREPIFKATVRTTGEKFDLEKHPQGTEVKAITYSAMQIHEKPDRCDLYVIVDI</sequence>
<dbReference type="InterPro" id="IPR036820">
    <property type="entry name" value="Archease_dom_sf"/>
</dbReference>
<keyword evidence="4" id="KW-0106">Calcium</keyword>
<accession>A0A8J2SAT5</accession>
<reference evidence="8" key="1">
    <citation type="submission" date="2021-11" db="EMBL/GenBank/DDBJ databases">
        <authorList>
            <consortium name="Genoscope - CEA"/>
            <person name="William W."/>
        </authorList>
    </citation>
    <scope>NUCLEOTIDE SEQUENCE</scope>
</reference>
<evidence type="ECO:0000256" key="6">
    <source>
        <dbReference type="SAM" id="MobiDB-lite"/>
    </source>
</evidence>
<evidence type="ECO:0000256" key="4">
    <source>
        <dbReference type="ARBA" id="ARBA00022837"/>
    </source>
</evidence>
<dbReference type="EMBL" id="CAKKNE010000001">
    <property type="protein sequence ID" value="CAH0366786.1"/>
    <property type="molecule type" value="Genomic_DNA"/>
</dbReference>
<dbReference type="PANTHER" id="PTHR12682">
    <property type="entry name" value="ARCHEASE"/>
    <property type="match status" value="1"/>
</dbReference>
<organism evidence="8 9">
    <name type="scientific">Pelagomonas calceolata</name>
    <dbReference type="NCBI Taxonomy" id="35677"/>
    <lineage>
        <taxon>Eukaryota</taxon>
        <taxon>Sar</taxon>
        <taxon>Stramenopiles</taxon>
        <taxon>Ochrophyta</taxon>
        <taxon>Pelagophyceae</taxon>
        <taxon>Pelagomonadales</taxon>
        <taxon>Pelagomonadaceae</taxon>
        <taxon>Pelagomonas</taxon>
    </lineage>
</organism>